<dbReference type="GO" id="GO:0006412">
    <property type="term" value="P:translation"/>
    <property type="evidence" value="ECO:0007669"/>
    <property type="project" value="InterPro"/>
</dbReference>
<evidence type="ECO:0000256" key="1">
    <source>
        <dbReference type="ARBA" id="ARBA00010531"/>
    </source>
</evidence>
<dbReference type="PANTHER" id="PTHR36427:SF3">
    <property type="entry name" value="LARGE RIBOSOMAL SUBUNIT PROTEIN UL1M"/>
    <property type="match status" value="1"/>
</dbReference>
<accession>A0A1E4SU55</accession>
<reference evidence="5" key="1">
    <citation type="submission" date="2016-04" db="EMBL/GenBank/DDBJ databases">
        <title>Comparative genomics of biotechnologically important yeasts.</title>
        <authorList>
            <consortium name="DOE Joint Genome Institute"/>
            <person name="Riley R."/>
            <person name="Haridas S."/>
            <person name="Wolfe K.H."/>
            <person name="Lopes M.R."/>
            <person name="Hittinger C.T."/>
            <person name="Goker M."/>
            <person name="Salamov A."/>
            <person name="Wisecaver J."/>
            <person name="Long T.M."/>
            <person name="Aerts A.L."/>
            <person name="Barry K."/>
            <person name="Choi C."/>
            <person name="Clum A."/>
            <person name="Coughlan A.Y."/>
            <person name="Deshpande S."/>
            <person name="Douglass A.P."/>
            <person name="Hanson S.J."/>
            <person name="Klenk H.-P."/>
            <person name="Labutti K."/>
            <person name="Lapidus A."/>
            <person name="Lindquist E."/>
            <person name="Lipzen A."/>
            <person name="Meier-Kolthoff J.P."/>
            <person name="Ohm R.A."/>
            <person name="Otillar R.P."/>
            <person name="Pangilinan J."/>
            <person name="Peng Y."/>
            <person name="Rokas A."/>
            <person name="Rosa C.A."/>
            <person name="Scheuner C."/>
            <person name="Sibirny A.A."/>
            <person name="Slot J.C."/>
            <person name="Stielow J.B."/>
            <person name="Sun H."/>
            <person name="Kurtzman C.P."/>
            <person name="Blackwell M."/>
            <person name="Grigoriev I.V."/>
            <person name="Jeffries T.W."/>
        </authorList>
    </citation>
    <scope>NUCLEOTIDE SEQUENCE [LARGE SCALE GENOMIC DNA]</scope>
    <source>
        <strain evidence="5">NRRL YB-2248</strain>
    </source>
</reference>
<evidence type="ECO:0000313" key="5">
    <source>
        <dbReference type="Proteomes" id="UP000094801"/>
    </source>
</evidence>
<name>A0A1E4SU55_9ASCO</name>
<dbReference type="Gene3D" id="3.40.50.790">
    <property type="match status" value="1"/>
</dbReference>
<keyword evidence="5" id="KW-1185">Reference proteome</keyword>
<dbReference type="Pfam" id="PF00687">
    <property type="entry name" value="Ribosomal_L1"/>
    <property type="match status" value="1"/>
</dbReference>
<proteinExistence type="inferred from homology"/>
<keyword evidence="3" id="KW-0687">Ribonucleoprotein</keyword>
<dbReference type="EMBL" id="KV453869">
    <property type="protein sequence ID" value="ODV83011.1"/>
    <property type="molecule type" value="Genomic_DNA"/>
</dbReference>
<protein>
    <recommendedName>
        <fullName evidence="6">Ribosomal protein</fullName>
    </recommendedName>
</protein>
<evidence type="ECO:0000313" key="4">
    <source>
        <dbReference type="EMBL" id="ODV83011.1"/>
    </source>
</evidence>
<dbReference type="InterPro" id="IPR028364">
    <property type="entry name" value="Ribosomal_uL1/biogenesis"/>
</dbReference>
<evidence type="ECO:0000256" key="2">
    <source>
        <dbReference type="ARBA" id="ARBA00022980"/>
    </source>
</evidence>
<sequence>MSLIKSLTCKAINFTPQSSITFRSFSITSIQQAPKTKKEQDAKKLSEKRIARKDAQRKALAKKPASSSPLFMEIPQALRYLRAAEVGRPLNEAVLNIRTTVLSERGVAPLSGAVRFPKPLKETRICVLSNDELKRKEALELGAVTVGDSKFIDEIQNGNVDLNFDKIIATTDIETSLRKVARILGPRGLMPNAKKGTVTNDIKEVISESLGTQPFRQKNSCVALTVAKCNFTDEDIVKNIMATSKAVRDSVASIKSKKPILVGETVLSTTHGPGIVINF</sequence>
<evidence type="ECO:0000256" key="3">
    <source>
        <dbReference type="ARBA" id="ARBA00023274"/>
    </source>
</evidence>
<dbReference type="Gene3D" id="3.30.190.20">
    <property type="match status" value="1"/>
</dbReference>
<dbReference type="InterPro" id="IPR016095">
    <property type="entry name" value="Ribosomal_uL1_3-a/b-sand"/>
</dbReference>
<dbReference type="CDD" id="cd00403">
    <property type="entry name" value="Ribosomal_L1"/>
    <property type="match status" value="1"/>
</dbReference>
<dbReference type="STRING" id="983967.A0A1E4SU55"/>
<dbReference type="InterPro" id="IPR023674">
    <property type="entry name" value="Ribosomal_uL1-like"/>
</dbReference>
<dbReference type="PANTHER" id="PTHR36427">
    <property type="entry name" value="54S RIBOSOMAL PROTEIN L1, MITOCHONDRIAL"/>
    <property type="match status" value="1"/>
</dbReference>
<keyword evidence="2" id="KW-0689">Ribosomal protein</keyword>
<dbReference type="GO" id="GO:0003735">
    <property type="term" value="F:structural constituent of ribosome"/>
    <property type="evidence" value="ECO:0007669"/>
    <property type="project" value="InterPro"/>
</dbReference>
<dbReference type="FunFam" id="3.40.50.790:FF:000001">
    <property type="entry name" value="50S ribosomal protein L1"/>
    <property type="match status" value="1"/>
</dbReference>
<dbReference type="Proteomes" id="UP000094801">
    <property type="component" value="Unassembled WGS sequence"/>
</dbReference>
<comment type="similarity">
    <text evidence="1">Belongs to the universal ribosomal protein uL1 family.</text>
</comment>
<evidence type="ECO:0008006" key="6">
    <source>
        <dbReference type="Google" id="ProtNLM"/>
    </source>
</evidence>
<dbReference type="GO" id="GO:0003723">
    <property type="term" value="F:RNA binding"/>
    <property type="evidence" value="ECO:0007669"/>
    <property type="project" value="InterPro"/>
</dbReference>
<dbReference type="PIRSF" id="PIRSF002155">
    <property type="entry name" value="Ribosomal_L1"/>
    <property type="match status" value="1"/>
</dbReference>
<dbReference type="SUPFAM" id="SSF56808">
    <property type="entry name" value="Ribosomal protein L1"/>
    <property type="match status" value="1"/>
</dbReference>
<dbReference type="OrthoDB" id="1747252at2759"/>
<dbReference type="InterPro" id="IPR002143">
    <property type="entry name" value="Ribosomal_uL1"/>
</dbReference>
<dbReference type="AlphaFoldDB" id="A0A1E4SU55"/>
<gene>
    <name evidence="4" type="ORF">CANARDRAFT_30357</name>
</gene>
<dbReference type="GO" id="GO:0005762">
    <property type="term" value="C:mitochondrial large ribosomal subunit"/>
    <property type="evidence" value="ECO:0007669"/>
    <property type="project" value="TreeGrafter"/>
</dbReference>
<organism evidence="4 5">
    <name type="scientific">[Candida] arabinofermentans NRRL YB-2248</name>
    <dbReference type="NCBI Taxonomy" id="983967"/>
    <lineage>
        <taxon>Eukaryota</taxon>
        <taxon>Fungi</taxon>
        <taxon>Dikarya</taxon>
        <taxon>Ascomycota</taxon>
        <taxon>Saccharomycotina</taxon>
        <taxon>Pichiomycetes</taxon>
        <taxon>Pichiales</taxon>
        <taxon>Pichiaceae</taxon>
        <taxon>Ogataea</taxon>
        <taxon>Ogataea/Candida clade</taxon>
    </lineage>
</organism>